<dbReference type="InterPro" id="IPR027417">
    <property type="entry name" value="P-loop_NTPase"/>
</dbReference>
<dbReference type="PANTHER" id="PTHR12688:SF0">
    <property type="entry name" value="DYNEIN LIGHT INTERMEDIATE CHAIN"/>
    <property type="match status" value="1"/>
</dbReference>
<dbReference type="GO" id="GO:0045504">
    <property type="term" value="F:dynein heavy chain binding"/>
    <property type="evidence" value="ECO:0007669"/>
    <property type="project" value="TreeGrafter"/>
</dbReference>
<evidence type="ECO:0000256" key="9">
    <source>
        <dbReference type="ARBA" id="ARBA00023175"/>
    </source>
</evidence>
<evidence type="ECO:0000256" key="10">
    <source>
        <dbReference type="ARBA" id="ARBA00023212"/>
    </source>
</evidence>
<evidence type="ECO:0000256" key="11">
    <source>
        <dbReference type="RuleBase" id="RU366047"/>
    </source>
</evidence>
<dbReference type="AlphaFoldDB" id="A0A182RG51"/>
<dbReference type="STRING" id="62324.A0A182RG51"/>
<dbReference type="GO" id="GO:0005524">
    <property type="term" value="F:ATP binding"/>
    <property type="evidence" value="ECO:0007669"/>
    <property type="project" value="UniProtKB-KW"/>
</dbReference>
<comment type="similarity">
    <text evidence="2 11">Belongs to the dynein light intermediate chain family.</text>
</comment>
<sequence>MTDSILRNPPRNKSVLVLGDNASGKTSLIAKLHGVRVPYHAFGIEYAYIDVPDKPQDDVARLDVWILDGDPVYKKRLIFALDDRNFSDTLVILTISMATPWMWMDQLQHWMKILTEHVATLKIAPEEKYRCQLRLTTAWQNYWQTIDTGSPTRGKFNALPLPKGVLTNNLGLDVIIVVTKTDYMIALDKEYDFRSEHFAFMQQSIRRFCLMYGASLFYTSAKEGKNCDLLYQYLMHRMHGLPFRTSAQIVEKDKMLIPAGWDNSNKIAKLSTKLYTIKPNDYYNDIITKPSWSSVVKK</sequence>
<comment type="subcellular location">
    <subcellularLocation>
        <location evidence="1 11">Cytoplasm</location>
        <location evidence="1 11">Cytoskeleton</location>
    </subcellularLocation>
</comment>
<accession>A0A182RG51</accession>
<proteinExistence type="inferred from homology"/>
<organism evidence="12">
    <name type="scientific">Anopheles funestus</name>
    <name type="common">African malaria mosquito</name>
    <dbReference type="NCBI Taxonomy" id="62324"/>
    <lineage>
        <taxon>Eukaryota</taxon>
        <taxon>Metazoa</taxon>
        <taxon>Ecdysozoa</taxon>
        <taxon>Arthropoda</taxon>
        <taxon>Hexapoda</taxon>
        <taxon>Insecta</taxon>
        <taxon>Pterygota</taxon>
        <taxon>Neoptera</taxon>
        <taxon>Endopterygota</taxon>
        <taxon>Diptera</taxon>
        <taxon>Nematocera</taxon>
        <taxon>Culicoidea</taxon>
        <taxon>Culicidae</taxon>
        <taxon>Anophelinae</taxon>
        <taxon>Anopheles</taxon>
    </lineage>
</organism>
<dbReference type="GO" id="GO:0005868">
    <property type="term" value="C:cytoplasmic dynein complex"/>
    <property type="evidence" value="ECO:0007669"/>
    <property type="project" value="UniProtKB-UniRule"/>
</dbReference>
<reference evidence="12" key="1">
    <citation type="submission" date="2020-05" db="UniProtKB">
        <authorList>
            <consortium name="EnsemblMetazoa"/>
        </authorList>
    </citation>
    <scope>IDENTIFICATION</scope>
    <source>
        <strain evidence="12">FUMOZ</strain>
    </source>
</reference>
<comment type="function">
    <text evidence="11">Acts as one of several non-catalytic accessory components of the cytoplasmic dynein 1 complex that are thought to be involved in linking dynein to cargos and to adapter proteins that regulate dynein function. Cytoplasmic dynein 1 acts as a motor for the intracellular retrograde motility of vesicles and organelles along microtubules. May play a role in binding dynein to membranous organelles or chromosomes.</text>
</comment>
<protein>
    <recommendedName>
        <fullName evidence="11">Dynein light intermediate chain</fullName>
    </recommendedName>
</protein>
<evidence type="ECO:0000256" key="4">
    <source>
        <dbReference type="ARBA" id="ARBA00022490"/>
    </source>
</evidence>
<dbReference type="SUPFAM" id="SSF52540">
    <property type="entry name" value="P-loop containing nucleoside triphosphate hydrolases"/>
    <property type="match status" value="1"/>
</dbReference>
<dbReference type="Gene3D" id="3.40.50.300">
    <property type="entry name" value="P-loop containing nucleotide triphosphate hydrolases"/>
    <property type="match status" value="1"/>
</dbReference>
<dbReference type="GO" id="GO:0000226">
    <property type="term" value="P:microtubule cytoskeleton organization"/>
    <property type="evidence" value="ECO:0007669"/>
    <property type="project" value="TreeGrafter"/>
</dbReference>
<evidence type="ECO:0000256" key="7">
    <source>
        <dbReference type="ARBA" id="ARBA00022840"/>
    </source>
</evidence>
<evidence type="ECO:0000256" key="2">
    <source>
        <dbReference type="ARBA" id="ARBA00006831"/>
    </source>
</evidence>
<keyword evidence="9 11" id="KW-0505">Motor protein</keyword>
<evidence type="ECO:0000256" key="5">
    <source>
        <dbReference type="ARBA" id="ARBA00022701"/>
    </source>
</evidence>
<evidence type="ECO:0000256" key="8">
    <source>
        <dbReference type="ARBA" id="ARBA00023017"/>
    </source>
</evidence>
<dbReference type="PANTHER" id="PTHR12688">
    <property type="entry name" value="DYNEIN LIGHT INTERMEDIATE CHAIN"/>
    <property type="match status" value="1"/>
</dbReference>
<dbReference type="EnsemblMetazoa" id="AFUN005188-RA">
    <property type="protein sequence ID" value="AFUN005188-PA"/>
    <property type="gene ID" value="AFUN005188"/>
</dbReference>
<evidence type="ECO:0000256" key="3">
    <source>
        <dbReference type="ARBA" id="ARBA00022448"/>
    </source>
</evidence>
<name>A0A182RG51_ANOFN</name>
<evidence type="ECO:0000256" key="1">
    <source>
        <dbReference type="ARBA" id="ARBA00004245"/>
    </source>
</evidence>
<keyword evidence="5 11" id="KW-0493">Microtubule</keyword>
<dbReference type="InterPro" id="IPR008467">
    <property type="entry name" value="Dynein1_light_intermed_chain"/>
</dbReference>
<dbReference type="VEuPathDB" id="VectorBase:AFUN2_012962"/>
<dbReference type="InterPro" id="IPR022780">
    <property type="entry name" value="Dynein_light_int_chain"/>
</dbReference>
<dbReference type="GO" id="GO:0005813">
    <property type="term" value="C:centrosome"/>
    <property type="evidence" value="ECO:0007669"/>
    <property type="project" value="TreeGrafter"/>
</dbReference>
<keyword evidence="3 11" id="KW-0813">Transport</keyword>
<dbReference type="VEuPathDB" id="VectorBase:AFUN005188"/>
<comment type="subunit">
    <text evidence="11">Homodimer. The cytoplasmic dynein 1 complex consists of two catalytic heavy chains (HCs) and a number of non-catalytic subunits presented by intermediate chains (ICs).</text>
</comment>
<dbReference type="GO" id="GO:0007018">
    <property type="term" value="P:microtubule-based movement"/>
    <property type="evidence" value="ECO:0007669"/>
    <property type="project" value="InterPro"/>
</dbReference>
<dbReference type="GO" id="GO:0005874">
    <property type="term" value="C:microtubule"/>
    <property type="evidence" value="ECO:0007669"/>
    <property type="project" value="UniProtKB-KW"/>
</dbReference>
<evidence type="ECO:0000256" key="6">
    <source>
        <dbReference type="ARBA" id="ARBA00022741"/>
    </source>
</evidence>
<keyword evidence="8 11" id="KW-0243">Dynein</keyword>
<keyword evidence="4 11" id="KW-0963">Cytoplasm</keyword>
<keyword evidence="10 11" id="KW-0206">Cytoskeleton</keyword>
<dbReference type="Pfam" id="PF05783">
    <property type="entry name" value="DLIC"/>
    <property type="match status" value="1"/>
</dbReference>
<evidence type="ECO:0000313" key="12">
    <source>
        <dbReference type="EnsemblMetazoa" id="AFUN005188-PA"/>
    </source>
</evidence>
<keyword evidence="7 11" id="KW-0067">ATP-binding</keyword>
<keyword evidence="6 11" id="KW-0547">Nucleotide-binding</keyword>